<dbReference type="Proteomes" id="UP001470809">
    <property type="component" value="Chromosome"/>
</dbReference>
<proteinExistence type="predicted"/>
<evidence type="ECO:0000313" key="1">
    <source>
        <dbReference type="EMBL" id="XFU26670.1"/>
    </source>
</evidence>
<dbReference type="EMBL" id="CP151767">
    <property type="protein sequence ID" value="XFU26670.1"/>
    <property type="molecule type" value="Genomic_DNA"/>
</dbReference>
<accession>A0ABZ3JBY9</accession>
<reference evidence="1" key="1">
    <citation type="submission" date="2024-08" db="EMBL/GenBank/DDBJ databases">
        <title>Phylogenomic analyses of a clade within the roseobacter group suggest taxonomic reassignments of species of the genera Aestuariivita, Citreicella, Loktanella, Nautella, Pelagibaca, Ruegeria, Thalassobius, Thiobacimonas and Tropicibacter, and the proposal o.</title>
        <authorList>
            <person name="Jeon C.O."/>
        </authorList>
    </citation>
    <scope>NUCLEOTIDE SEQUENCE</scope>
    <source>
        <strain evidence="1">SS1-5</strain>
    </source>
</reference>
<sequence length="119" mass="13211">MTKPKKRAIGAHDDPATRVAETKKLFRQIRETLVHMLETLGTTQGDTPKSIVTKMNELQAAHLKVLSAEEAFDVHYGKLDTAETPDFDAIRIEIGRQLDRIRNTTDASSVLEDTDPPAA</sequence>
<organism evidence="1 2">
    <name type="scientific">Yoonia rhodophyticola</name>
    <dbReference type="NCBI Taxonomy" id="3137370"/>
    <lineage>
        <taxon>Bacteria</taxon>
        <taxon>Pseudomonadati</taxon>
        <taxon>Pseudomonadota</taxon>
        <taxon>Alphaproteobacteria</taxon>
        <taxon>Rhodobacterales</taxon>
        <taxon>Paracoccaceae</taxon>
        <taxon>Yoonia</taxon>
    </lineage>
</organism>
<name>A0ABZ3JBY9_9RHOB</name>
<gene>
    <name evidence="1" type="ORF">AABB31_22970</name>
</gene>
<protein>
    <submittedName>
        <fullName evidence="1">Uncharacterized protein</fullName>
    </submittedName>
</protein>
<evidence type="ECO:0000313" key="2">
    <source>
        <dbReference type="Proteomes" id="UP001470809"/>
    </source>
</evidence>
<keyword evidence="2" id="KW-1185">Reference proteome</keyword>
<dbReference type="RefSeq" id="WP_373635518.1">
    <property type="nucleotide sequence ID" value="NZ_CP151767.2"/>
</dbReference>